<evidence type="ECO:0000256" key="2">
    <source>
        <dbReference type="ARBA" id="ARBA00005635"/>
    </source>
</evidence>
<name>A0A367KXQ1_RHIST</name>
<sequence length="494" mass="55976">MEGEPTAKRVKLSLEPFIDNKILDITNAGVEILKPEVPLAEKMMQTVDRVWFERGEWKDITEQSLQNSTSTETNENDVKDDSVDNQDLLQTVPPGFDVGKLRDSVVNKLLHAKSEIDVALDVINILAASHHASTAKDLVLPAGSLSATYVTKPKPTMKADLEAVQLNLGLKRKQQKQASNYLKNSASALKSLIEKEHDFWDESLNLRRHNWIMYANTAHPNNSFLIQYGFAEVGSDFNEASLGELKRVDDSVQLSVAHDQPRRVAVHTRHADDLLKMSDQNEEKAYYEPKVKDAQGQLMQANSTVFDAELFSHILAEAQTLNSNVRIGNDEIEINIDGDVDLSISKLPVISKEEEYREQPKKICMIELAFRLLLLQRHNFNMWKKKARILSANHAIQQALAKKSETAQGAVIPRARTRVDLPKTVPILSPVLSISRFWVQFDRIRQVIHSILYPFRRLGFSVHFKISTNEDNSKKLYPGYETMSLYFNIGLHKG</sequence>
<reference evidence="10 11" key="1">
    <citation type="journal article" date="2018" name="G3 (Bethesda)">
        <title>Phylogenetic and Phylogenomic Definition of Rhizopus Species.</title>
        <authorList>
            <person name="Gryganskyi A.P."/>
            <person name="Golan J."/>
            <person name="Dolatabadi S."/>
            <person name="Mondo S."/>
            <person name="Robb S."/>
            <person name="Idnurm A."/>
            <person name="Muszewska A."/>
            <person name="Steczkiewicz K."/>
            <person name="Masonjones S."/>
            <person name="Liao H.L."/>
            <person name="Gajdeczka M.T."/>
            <person name="Anike F."/>
            <person name="Vuek A."/>
            <person name="Anishchenko I.M."/>
            <person name="Voigt K."/>
            <person name="de Hoog G.S."/>
            <person name="Smith M.E."/>
            <person name="Heitman J."/>
            <person name="Vilgalys R."/>
            <person name="Stajich J.E."/>
        </authorList>
    </citation>
    <scope>NUCLEOTIDE SEQUENCE [LARGE SCALE GENOMIC DNA]</scope>
    <source>
        <strain evidence="10 11">LSU 92-RS-03</strain>
    </source>
</reference>
<feature type="compositionally biased region" description="Polar residues" evidence="9">
    <location>
        <begin position="62"/>
        <end position="73"/>
    </location>
</feature>
<organism evidence="10 11">
    <name type="scientific">Rhizopus stolonifer</name>
    <name type="common">Rhizopus nigricans</name>
    <dbReference type="NCBI Taxonomy" id="4846"/>
    <lineage>
        <taxon>Eukaryota</taxon>
        <taxon>Fungi</taxon>
        <taxon>Fungi incertae sedis</taxon>
        <taxon>Mucoromycota</taxon>
        <taxon>Mucoromycotina</taxon>
        <taxon>Mucoromycetes</taxon>
        <taxon>Mucorales</taxon>
        <taxon>Mucorineae</taxon>
        <taxon>Rhizopodaceae</taxon>
        <taxon>Rhizopus</taxon>
    </lineage>
</organism>
<evidence type="ECO:0000256" key="3">
    <source>
        <dbReference type="ARBA" id="ARBA00019610"/>
    </source>
</evidence>
<evidence type="ECO:0000256" key="4">
    <source>
        <dbReference type="ARBA" id="ARBA00023015"/>
    </source>
</evidence>
<dbReference type="Proteomes" id="UP000253551">
    <property type="component" value="Unassembled WGS sequence"/>
</dbReference>
<dbReference type="GO" id="GO:0016592">
    <property type="term" value="C:mediator complex"/>
    <property type="evidence" value="ECO:0007669"/>
    <property type="project" value="InterPro"/>
</dbReference>
<feature type="region of interest" description="Disordered" evidence="9">
    <location>
        <begin position="62"/>
        <end position="82"/>
    </location>
</feature>
<keyword evidence="11" id="KW-1185">Reference proteome</keyword>
<dbReference type="Pfam" id="PF10156">
    <property type="entry name" value="Med17"/>
    <property type="match status" value="1"/>
</dbReference>
<evidence type="ECO:0000256" key="5">
    <source>
        <dbReference type="ARBA" id="ARBA00023163"/>
    </source>
</evidence>
<dbReference type="STRING" id="4846.A0A367KXQ1"/>
<evidence type="ECO:0000256" key="8">
    <source>
        <dbReference type="RuleBase" id="RU364140"/>
    </source>
</evidence>
<evidence type="ECO:0000256" key="7">
    <source>
        <dbReference type="ARBA" id="ARBA00032014"/>
    </source>
</evidence>
<keyword evidence="8" id="KW-0010">Activator</keyword>
<evidence type="ECO:0000256" key="9">
    <source>
        <dbReference type="SAM" id="MobiDB-lite"/>
    </source>
</evidence>
<dbReference type="PANTHER" id="PTHR13114">
    <property type="entry name" value="MEDIATOR OF RNA POLYMERASE II TRANSCRIPTION SUBUNIT 17"/>
    <property type="match status" value="1"/>
</dbReference>
<dbReference type="OrthoDB" id="10251234at2759"/>
<evidence type="ECO:0000256" key="1">
    <source>
        <dbReference type="ARBA" id="ARBA00004123"/>
    </source>
</evidence>
<evidence type="ECO:0000313" key="10">
    <source>
        <dbReference type="EMBL" id="RCI06993.1"/>
    </source>
</evidence>
<keyword evidence="4 8" id="KW-0805">Transcription regulation</keyword>
<evidence type="ECO:0000256" key="6">
    <source>
        <dbReference type="ARBA" id="ARBA00023242"/>
    </source>
</evidence>
<dbReference type="GO" id="GO:0070847">
    <property type="term" value="C:core mediator complex"/>
    <property type="evidence" value="ECO:0007669"/>
    <property type="project" value="TreeGrafter"/>
</dbReference>
<dbReference type="GO" id="GO:0006357">
    <property type="term" value="P:regulation of transcription by RNA polymerase II"/>
    <property type="evidence" value="ECO:0007669"/>
    <property type="project" value="InterPro"/>
</dbReference>
<proteinExistence type="inferred from homology"/>
<dbReference type="GO" id="GO:0003712">
    <property type="term" value="F:transcription coregulator activity"/>
    <property type="evidence" value="ECO:0007669"/>
    <property type="project" value="InterPro"/>
</dbReference>
<comment type="subunit">
    <text evidence="8">Component of the Mediator complex.</text>
</comment>
<dbReference type="EMBL" id="PJQM01000049">
    <property type="protein sequence ID" value="RCI06993.1"/>
    <property type="molecule type" value="Genomic_DNA"/>
</dbReference>
<comment type="caution">
    <text evidence="10">The sequence shown here is derived from an EMBL/GenBank/DDBJ whole genome shotgun (WGS) entry which is preliminary data.</text>
</comment>
<keyword evidence="6 8" id="KW-0539">Nucleus</keyword>
<dbReference type="AlphaFoldDB" id="A0A367KXQ1"/>
<dbReference type="InterPro" id="IPR019313">
    <property type="entry name" value="Mediator_Med17"/>
</dbReference>
<dbReference type="PANTHER" id="PTHR13114:SF7">
    <property type="entry name" value="MEDIATOR OF RNA POLYMERASE II TRANSCRIPTION SUBUNIT 17"/>
    <property type="match status" value="1"/>
</dbReference>
<gene>
    <name evidence="10" type="primary">SRB4</name>
    <name evidence="8" type="synonym">MED17</name>
    <name evidence="10" type="ORF">CU098_013684</name>
</gene>
<comment type="function">
    <text evidence="8">Component of the Mediator complex, a coactivator involved in the regulated transcription of nearly all RNA polymerase II-dependent genes. Mediator functions as a bridge to convey information from gene-specific regulatory proteins to the basal RNA polymerase II transcription machinery. Mediator is recruited to promoters by direct interactions with regulatory proteins and serves as a scaffold for the assembly of a functional preinitiation complex with RNA polymerase II and the general transcription factors.</text>
</comment>
<keyword evidence="5 8" id="KW-0804">Transcription</keyword>
<evidence type="ECO:0000313" key="11">
    <source>
        <dbReference type="Proteomes" id="UP000253551"/>
    </source>
</evidence>
<accession>A0A367KXQ1</accession>
<comment type="subcellular location">
    <subcellularLocation>
        <location evidence="1 8">Nucleus</location>
    </subcellularLocation>
</comment>
<protein>
    <recommendedName>
        <fullName evidence="3 8">Mediator of RNA polymerase II transcription subunit 17</fullName>
    </recommendedName>
    <alternativeName>
        <fullName evidence="7 8">Mediator complex subunit 17</fullName>
    </alternativeName>
</protein>
<comment type="similarity">
    <text evidence="2 8">Belongs to the Mediator complex subunit 17 family.</text>
</comment>